<dbReference type="AlphaFoldDB" id="A0A1G2PQ61"/>
<evidence type="ECO:0000256" key="1">
    <source>
        <dbReference type="SAM" id="MobiDB-lite"/>
    </source>
</evidence>
<dbReference type="SMART" id="SM00327">
    <property type="entry name" value="VWA"/>
    <property type="match status" value="1"/>
</dbReference>
<dbReference type="SUPFAM" id="SSF53300">
    <property type="entry name" value="vWA-like"/>
    <property type="match status" value="1"/>
</dbReference>
<dbReference type="Gene3D" id="3.40.50.410">
    <property type="entry name" value="von Willebrand factor, type A domain"/>
    <property type="match status" value="1"/>
</dbReference>
<name>A0A1G2PQ61_9BACT</name>
<proteinExistence type="predicted"/>
<feature type="compositionally biased region" description="Basic and acidic residues" evidence="1">
    <location>
        <begin position="238"/>
        <end position="247"/>
    </location>
</feature>
<dbReference type="InterPro" id="IPR002035">
    <property type="entry name" value="VWF_A"/>
</dbReference>
<sequence>MKEGLESEAIATAVAQEQTDFFEKNGAFFASYAGDSSLEIKQSPQGLGTFAIDLEKGVMYAEPNFWEQAGGFGESDKVFATLHEFEHFKEMMEMINKKGGLAKFKKHLDKFKKRKRFSILDNCVDDIKMNRSVIGRASALDETRNRLYEKRLFPEDDLSKAPKHLQFSQALLREAMLPNRQTVVSSDIRTEVERIKNIKSGGISLMDFITAPNTPMETRLKLQERFLEPVMEKFFKEDAAQKKKEKEEGEGDSGNGEGEDGEEGEGESEKEEKDKKNNKPQKSKKSSKNKPENSEDYFKNEYEEWDKKNPPTLPMAEIEKALKEHEKAKKEEKTPAELAEEVYAKAEGITAEELREYRKFLENLEEIKNPETDESVVEEIRTIFKKIIAERKKKTLRSKLPAEEGEILAFPAQAHIAVESGNFEPRVWETVDWKDKPKELFGEFDVTIVCDRSGSMERPSSKKIEQRKAAALVMEALKEFSDELGEEKPYLEFDLNVRSEIWTFGDDKQVEMLKPLDKNLTEKQRVLVYKTLENTPGDSTKDFSALEKIRDGVPAGDWAKIQKRKLKKLVIVLTDGDSDNPSAVQGLLREFREKGMVVIGVGITAEGASAKTTYAPDGMVCEKVEDLAGVLGNLLSKHIKELNTG</sequence>
<dbReference type="InterPro" id="IPR036465">
    <property type="entry name" value="vWFA_dom_sf"/>
</dbReference>
<organism evidence="3 4">
    <name type="scientific">Candidatus Terrybacteria bacterium RIFCSPLOWO2_01_FULL_40_23</name>
    <dbReference type="NCBI Taxonomy" id="1802366"/>
    <lineage>
        <taxon>Bacteria</taxon>
        <taxon>Candidatus Terryibacteriota</taxon>
    </lineage>
</organism>
<dbReference type="PROSITE" id="PS50234">
    <property type="entry name" value="VWFA"/>
    <property type="match status" value="1"/>
</dbReference>
<evidence type="ECO:0000313" key="3">
    <source>
        <dbReference type="EMBL" id="OHA50476.1"/>
    </source>
</evidence>
<feature type="region of interest" description="Disordered" evidence="1">
    <location>
        <begin position="238"/>
        <end position="296"/>
    </location>
</feature>
<protein>
    <recommendedName>
        <fullName evidence="2">VWFA domain-containing protein</fullName>
    </recommendedName>
</protein>
<comment type="caution">
    <text evidence="3">The sequence shown here is derived from an EMBL/GenBank/DDBJ whole genome shotgun (WGS) entry which is preliminary data.</text>
</comment>
<accession>A0A1G2PQ61</accession>
<gene>
    <name evidence="3" type="ORF">A3A97_01400</name>
</gene>
<evidence type="ECO:0000313" key="4">
    <source>
        <dbReference type="Proteomes" id="UP000176951"/>
    </source>
</evidence>
<feature type="compositionally biased region" description="Basic residues" evidence="1">
    <location>
        <begin position="278"/>
        <end position="288"/>
    </location>
</feature>
<feature type="domain" description="VWFA" evidence="2">
    <location>
        <begin position="445"/>
        <end position="603"/>
    </location>
</feature>
<dbReference type="CDD" id="cd00198">
    <property type="entry name" value="vWFA"/>
    <property type="match status" value="1"/>
</dbReference>
<dbReference type="Pfam" id="PF00092">
    <property type="entry name" value="VWA"/>
    <property type="match status" value="1"/>
</dbReference>
<dbReference type="Proteomes" id="UP000176951">
    <property type="component" value="Unassembled WGS sequence"/>
</dbReference>
<feature type="compositionally biased region" description="Acidic residues" evidence="1">
    <location>
        <begin position="257"/>
        <end position="269"/>
    </location>
</feature>
<reference evidence="3 4" key="1">
    <citation type="journal article" date="2016" name="Nat. Commun.">
        <title>Thousands of microbial genomes shed light on interconnected biogeochemical processes in an aquifer system.</title>
        <authorList>
            <person name="Anantharaman K."/>
            <person name="Brown C.T."/>
            <person name="Hug L.A."/>
            <person name="Sharon I."/>
            <person name="Castelle C.J."/>
            <person name="Probst A.J."/>
            <person name="Thomas B.C."/>
            <person name="Singh A."/>
            <person name="Wilkins M.J."/>
            <person name="Karaoz U."/>
            <person name="Brodie E.L."/>
            <person name="Williams K.H."/>
            <person name="Hubbard S.S."/>
            <person name="Banfield J.F."/>
        </authorList>
    </citation>
    <scope>NUCLEOTIDE SEQUENCE [LARGE SCALE GENOMIC DNA]</scope>
</reference>
<evidence type="ECO:0000259" key="2">
    <source>
        <dbReference type="PROSITE" id="PS50234"/>
    </source>
</evidence>
<dbReference type="EMBL" id="MHSW01000036">
    <property type="protein sequence ID" value="OHA50476.1"/>
    <property type="molecule type" value="Genomic_DNA"/>
</dbReference>